<evidence type="ECO:0000313" key="2">
    <source>
        <dbReference type="Proteomes" id="UP000034875"/>
    </source>
</evidence>
<organism evidence="1 2">
    <name type="scientific">candidate division CPR1 bacterium GW2011_GWA2_42_17</name>
    <dbReference type="NCBI Taxonomy" id="1618341"/>
    <lineage>
        <taxon>Bacteria</taxon>
        <taxon>candidate division CPR1</taxon>
    </lineage>
</organism>
<proteinExistence type="predicted"/>
<reference evidence="1 2" key="1">
    <citation type="journal article" date="2015" name="Nature">
        <title>rRNA introns, odd ribosomes, and small enigmatic genomes across a large radiation of phyla.</title>
        <authorList>
            <person name="Brown C.T."/>
            <person name="Hug L.A."/>
            <person name="Thomas B.C."/>
            <person name="Sharon I."/>
            <person name="Castelle C.J."/>
            <person name="Singh A."/>
            <person name="Wilkins M.J."/>
            <person name="Williams K.H."/>
            <person name="Banfield J.F."/>
        </authorList>
    </citation>
    <scope>NUCLEOTIDE SEQUENCE [LARGE SCALE GENOMIC DNA]</scope>
</reference>
<dbReference type="Proteomes" id="UP000034875">
    <property type="component" value="Unassembled WGS sequence"/>
</dbReference>
<dbReference type="AlphaFoldDB" id="A0A0G0Z734"/>
<dbReference type="EMBL" id="LCCZ01000005">
    <property type="protein sequence ID" value="KKS44500.1"/>
    <property type="molecule type" value="Genomic_DNA"/>
</dbReference>
<accession>A0A0G0Z734</accession>
<evidence type="ECO:0000313" key="1">
    <source>
        <dbReference type="EMBL" id="KKS44500.1"/>
    </source>
</evidence>
<protein>
    <submittedName>
        <fullName evidence="1">Uncharacterized protein</fullName>
    </submittedName>
</protein>
<comment type="caution">
    <text evidence="1">The sequence shown here is derived from an EMBL/GenBank/DDBJ whole genome shotgun (WGS) entry which is preliminary data.</text>
</comment>
<name>A0A0G0Z734_9BACT</name>
<gene>
    <name evidence="1" type="ORF">UV05_C0005G0002</name>
</gene>
<sequence length="84" mass="9513">MTKAMQTLVKKNEEELVLWIAHNNKGQFSEEEMEIVREAISKYPDNKTISASLKEKLSLMVKSKGITINLFSISPKNITSDISN</sequence>